<dbReference type="InterPro" id="IPR038917">
    <property type="entry name" value="Malonyl_CoA_deC"/>
</dbReference>
<organism evidence="3 4">
    <name type="scientific">Halomonas dongshanensis</name>
    <dbReference type="NCBI Taxonomy" id="2890835"/>
    <lineage>
        <taxon>Bacteria</taxon>
        <taxon>Pseudomonadati</taxon>
        <taxon>Pseudomonadota</taxon>
        <taxon>Gammaproteobacteria</taxon>
        <taxon>Oceanospirillales</taxon>
        <taxon>Halomonadaceae</taxon>
        <taxon>Halomonas</taxon>
    </lineage>
</organism>
<accession>A0ABT2EC22</accession>
<dbReference type="Gene3D" id="3.40.630.150">
    <property type="entry name" value="Malonyl-CoA decarboxylase, catalytic domain"/>
    <property type="match status" value="1"/>
</dbReference>
<evidence type="ECO:0000313" key="3">
    <source>
        <dbReference type="EMBL" id="MCS2608197.1"/>
    </source>
</evidence>
<dbReference type="Pfam" id="PF17408">
    <property type="entry name" value="MCD_N"/>
    <property type="match status" value="1"/>
</dbReference>
<dbReference type="InterPro" id="IPR035372">
    <property type="entry name" value="MCD_N"/>
</dbReference>
<reference evidence="3" key="1">
    <citation type="submission" date="2021-11" db="EMBL/GenBank/DDBJ databases">
        <title>Halomonas sp., isolated from a coastal aquaculture zone in Dongshan Bay.</title>
        <authorList>
            <person name="Lin W."/>
        </authorList>
    </citation>
    <scope>NUCLEOTIDE SEQUENCE</scope>
    <source>
        <strain evidence="3">Yzlin-01</strain>
    </source>
</reference>
<protein>
    <submittedName>
        <fullName evidence="3">Malonyl-CoA decarboxylase</fullName>
    </submittedName>
</protein>
<dbReference type="Proteomes" id="UP001165542">
    <property type="component" value="Unassembled WGS sequence"/>
</dbReference>
<evidence type="ECO:0000259" key="2">
    <source>
        <dbReference type="Pfam" id="PF17408"/>
    </source>
</evidence>
<dbReference type="RefSeq" id="WP_259034896.1">
    <property type="nucleotide sequence ID" value="NZ_JAJISC010000001.1"/>
</dbReference>
<feature type="domain" description="Malonyl-CoA decarboxylase N-terminal" evidence="2">
    <location>
        <begin position="83"/>
        <end position="166"/>
    </location>
</feature>
<dbReference type="EMBL" id="JAJISC010000001">
    <property type="protein sequence ID" value="MCS2608197.1"/>
    <property type="molecule type" value="Genomic_DNA"/>
</dbReference>
<dbReference type="InterPro" id="IPR007956">
    <property type="entry name" value="Malonyl_CoA_deC_C"/>
</dbReference>
<proteinExistence type="predicted"/>
<keyword evidence="4" id="KW-1185">Reference proteome</keyword>
<dbReference type="InterPro" id="IPR038351">
    <property type="entry name" value="MCD_N_sf"/>
</dbReference>
<dbReference type="PANTHER" id="PTHR28641">
    <property type="match status" value="1"/>
</dbReference>
<comment type="caution">
    <text evidence="3">The sequence shown here is derived from an EMBL/GenBank/DDBJ whole genome shotgun (WGS) entry which is preliminary data.</text>
</comment>
<evidence type="ECO:0000259" key="1">
    <source>
        <dbReference type="Pfam" id="PF05292"/>
    </source>
</evidence>
<dbReference type="Pfam" id="PF05292">
    <property type="entry name" value="MCD"/>
    <property type="match status" value="1"/>
</dbReference>
<feature type="domain" description="Malonyl-CoA decarboxylase C-terminal" evidence="1">
    <location>
        <begin position="169"/>
        <end position="407"/>
    </location>
</feature>
<gene>
    <name evidence="3" type="ORF">LLY24_02530</name>
</gene>
<evidence type="ECO:0000313" key="4">
    <source>
        <dbReference type="Proteomes" id="UP001165542"/>
    </source>
</evidence>
<sequence length="458" mass="51309">MNMSFLQGLLSNISVRTRRHLGAADDDEGSAVHLHGLTRACQTLMQRGGEASQIFTAQQALNHYRQLEPEEQRAFFTLLANDYAAEPEAIHAAYAAYCEQPDNAALERLFNACEPRRQDLLRRLNLCPGGTFELVKMRADLLKQLRHAPELAALDGDFAHLFNSWFNRGFLVLESIDWNTPAAVLEKLIRYEAVHAIGDWHDLRRRLDPDDRRCYAFFHPATGDEPLIFVEVALCNGIPGNVQRILEHGEELPLDEADTAVFYSISNCQAGLKGVSFGNFLIKQVVQELSRELPQIKNFVTLSPVPGFADWLMEQQERETLALPEELESALDANSLDTLAPAEHKVFMRLAAYYLVEAKHRSGQPLNPVARFHLGNGASLHRLNAQADTSSKGMKQSHGLMVNYLYQLDRIEQNHEAYSADNSVVCANDIRRLAAQAGTYFRPEPSRSEPSSATEANA</sequence>
<name>A0ABT2EC22_9GAMM</name>
<dbReference type="PANTHER" id="PTHR28641:SF1">
    <property type="entry name" value="MALONYL-COA DECARBOXYLASE, MITOCHONDRIAL"/>
    <property type="match status" value="1"/>
</dbReference>
<dbReference type="Gene3D" id="1.20.140.90">
    <property type="entry name" value="Malonyl-CoA decarboxylase, oligemerization domain"/>
    <property type="match status" value="1"/>
</dbReference>
<dbReference type="InterPro" id="IPR042303">
    <property type="entry name" value="Malonyl_CoA_deC_C_sf"/>
</dbReference>